<dbReference type="Gene3D" id="3.40.30.10">
    <property type="entry name" value="Glutaredoxin"/>
    <property type="match status" value="1"/>
</dbReference>
<keyword evidence="1" id="KW-0732">Signal</keyword>
<feature type="signal peptide" evidence="1">
    <location>
        <begin position="1"/>
        <end position="24"/>
    </location>
</feature>
<name>A0AA49GNC8_9BACT</name>
<dbReference type="InterPro" id="IPR036249">
    <property type="entry name" value="Thioredoxin-like_sf"/>
</dbReference>
<evidence type="ECO:0000256" key="1">
    <source>
        <dbReference type="SAM" id="SignalP"/>
    </source>
</evidence>
<dbReference type="PANTHER" id="PTHR42852">
    <property type="entry name" value="THIOL:DISULFIDE INTERCHANGE PROTEIN DSBE"/>
    <property type="match status" value="1"/>
</dbReference>
<dbReference type="SUPFAM" id="SSF52833">
    <property type="entry name" value="Thioredoxin-like"/>
    <property type="match status" value="1"/>
</dbReference>
<dbReference type="InterPro" id="IPR000866">
    <property type="entry name" value="AhpC/TSA"/>
</dbReference>
<reference evidence="3" key="2">
    <citation type="journal article" date="2024" name="Antonie Van Leeuwenhoek">
        <title>Roseihalotalea indica gen. nov., sp. nov., a halophilic Bacteroidetes from mesopelagic Southwest Indian Ocean with higher carbohydrate metabolic potential.</title>
        <authorList>
            <person name="Chen B."/>
            <person name="Zhang M."/>
            <person name="Lin D."/>
            <person name="Ye J."/>
            <person name="Tang K."/>
        </authorList>
    </citation>
    <scope>NUCLEOTIDE SEQUENCE</scope>
    <source>
        <strain evidence="3">TK19036</strain>
    </source>
</reference>
<dbReference type="Pfam" id="PF00578">
    <property type="entry name" value="AhpC-TSA"/>
    <property type="match status" value="1"/>
</dbReference>
<dbReference type="GO" id="GO:0016209">
    <property type="term" value="F:antioxidant activity"/>
    <property type="evidence" value="ECO:0007669"/>
    <property type="project" value="InterPro"/>
</dbReference>
<dbReference type="InterPro" id="IPR013766">
    <property type="entry name" value="Thioredoxin_domain"/>
</dbReference>
<feature type="chain" id="PRO_5041255555" evidence="1">
    <location>
        <begin position="25"/>
        <end position="415"/>
    </location>
</feature>
<organism evidence="3">
    <name type="scientific">Roseihalotalea indica</name>
    <dbReference type="NCBI Taxonomy" id="2867963"/>
    <lineage>
        <taxon>Bacteria</taxon>
        <taxon>Pseudomonadati</taxon>
        <taxon>Bacteroidota</taxon>
        <taxon>Cytophagia</taxon>
        <taxon>Cytophagales</taxon>
        <taxon>Catalimonadaceae</taxon>
        <taxon>Roseihalotalea</taxon>
    </lineage>
</organism>
<dbReference type="PROSITE" id="PS51257">
    <property type="entry name" value="PROKAR_LIPOPROTEIN"/>
    <property type="match status" value="1"/>
</dbReference>
<dbReference type="AlphaFoldDB" id="A0AA49GNC8"/>
<dbReference type="PANTHER" id="PTHR42852:SF13">
    <property type="entry name" value="PROTEIN DIPZ"/>
    <property type="match status" value="1"/>
</dbReference>
<dbReference type="EMBL" id="CP120682">
    <property type="protein sequence ID" value="WKN38017.1"/>
    <property type="molecule type" value="Genomic_DNA"/>
</dbReference>
<dbReference type="InterPro" id="IPR050553">
    <property type="entry name" value="Thioredoxin_ResA/DsbE_sf"/>
</dbReference>
<accession>A0AA49GNC8</accession>
<feature type="domain" description="Thioredoxin" evidence="2">
    <location>
        <begin position="247"/>
        <end position="403"/>
    </location>
</feature>
<dbReference type="CDD" id="cd02966">
    <property type="entry name" value="TlpA_like_family"/>
    <property type="match status" value="1"/>
</dbReference>
<dbReference type="GO" id="GO:0016491">
    <property type="term" value="F:oxidoreductase activity"/>
    <property type="evidence" value="ECO:0007669"/>
    <property type="project" value="InterPro"/>
</dbReference>
<dbReference type="PROSITE" id="PS51352">
    <property type="entry name" value="THIOREDOXIN_2"/>
    <property type="match status" value="1"/>
</dbReference>
<evidence type="ECO:0000259" key="2">
    <source>
        <dbReference type="PROSITE" id="PS51352"/>
    </source>
</evidence>
<evidence type="ECO:0000313" key="3">
    <source>
        <dbReference type="EMBL" id="WKN38017.1"/>
    </source>
</evidence>
<reference evidence="3" key="1">
    <citation type="journal article" date="2023" name="Comput. Struct. Biotechnol. J.">
        <title>Discovery of a novel marine Bacteroidetes with a rich repertoire of carbohydrate-active enzymes.</title>
        <authorList>
            <person name="Chen B."/>
            <person name="Liu G."/>
            <person name="Chen Q."/>
            <person name="Wang H."/>
            <person name="Liu L."/>
            <person name="Tang K."/>
        </authorList>
    </citation>
    <scope>NUCLEOTIDE SEQUENCE</scope>
    <source>
        <strain evidence="3">TK19036</strain>
    </source>
</reference>
<protein>
    <submittedName>
        <fullName evidence="3">TlpA disulfide reductase family protein</fullName>
    </submittedName>
</protein>
<gene>
    <name evidence="3" type="ORF">K4G66_04755</name>
</gene>
<proteinExistence type="predicted"/>
<sequence length="415" mass="47343">MYLRNLYLLFILAFSIFSCSPSTENTSPSPTLSTGVWRATLSLQGQTLPFTFDLKESDSSRYELYLRNAEERLLVDEITLDGDSVRIPMHIFDTEIVAKNEGGHWTGYWTKNYAQNYTIPFEAQQGKDYRFELASSENPVDVSGKWSVTFADDSLPAIGVFKQEGNHLTGSFLTATGDYRFLEGNVSGDQLMLSTFDGEHAYLFKARLQEDHSLQGDFWSGISYHTTWNAQRNESAALPDANKLTYLKEGYDRMAFTFPNLEGDSISLSDSQYQDKVVLVQIFGTWCPNCMDETKFLTEWYDQNKDRGVEVIGLAYERKDDFDYASRRVKKMVDKLNVGYDFLIAGVSDKEKAAETLPMLNRVMSFPTLIYIDQEGKVQNIHTGFSGPGTGEYYDKFVEEFNERMDALLNDKRDT</sequence>